<feature type="domain" description="VTC" evidence="1">
    <location>
        <begin position="11"/>
        <end position="230"/>
    </location>
</feature>
<dbReference type="PATRIC" id="fig|176090.4.peg.322"/>
<dbReference type="GO" id="GO:0006799">
    <property type="term" value="P:polyphosphate biosynthetic process"/>
    <property type="evidence" value="ECO:0007669"/>
    <property type="project" value="UniProtKB-ARBA"/>
</dbReference>
<dbReference type="Proteomes" id="UP000030019">
    <property type="component" value="Unassembled WGS sequence"/>
</dbReference>
<proteinExistence type="predicted"/>
<dbReference type="InterPro" id="IPR018966">
    <property type="entry name" value="VTC_domain"/>
</dbReference>
<reference evidence="2 3" key="1">
    <citation type="submission" date="2014-06" db="EMBL/GenBank/DDBJ databases">
        <authorList>
            <person name="Teng J.L."/>
            <person name="Huang Y."/>
            <person name="Tse H."/>
            <person name="Lau S.K."/>
            <person name="Woo P.C."/>
        </authorList>
    </citation>
    <scope>NUCLEOTIDE SEQUENCE [LARGE SCALE GENOMIC DNA]</scope>
    <source>
        <strain evidence="2 3">HKU4</strain>
    </source>
</reference>
<evidence type="ECO:0000313" key="3">
    <source>
        <dbReference type="Proteomes" id="UP000030019"/>
    </source>
</evidence>
<gene>
    <name evidence="2" type="ORF">SSIN_0324</name>
</gene>
<dbReference type="InterPro" id="IPR033469">
    <property type="entry name" value="CYTH-like_dom_sf"/>
</dbReference>
<dbReference type="EMBL" id="JPEN01000029">
    <property type="protein sequence ID" value="KGM37832.1"/>
    <property type="molecule type" value="Genomic_DNA"/>
</dbReference>
<dbReference type="eggNOG" id="COG5036">
    <property type="taxonomic scope" value="Bacteria"/>
</dbReference>
<protein>
    <recommendedName>
        <fullName evidence="1">VTC domain-containing protein</fullName>
    </recommendedName>
</protein>
<evidence type="ECO:0000259" key="1">
    <source>
        <dbReference type="Pfam" id="PF09359"/>
    </source>
</evidence>
<comment type="caution">
    <text evidence="2">The sequence shown here is derived from an EMBL/GenBank/DDBJ whole genome shotgun (WGS) entry which is preliminary data.</text>
</comment>
<dbReference type="CDD" id="cd07750">
    <property type="entry name" value="PolyPPase_VTC_like"/>
    <property type="match status" value="1"/>
</dbReference>
<dbReference type="RefSeq" id="WP_037614992.1">
    <property type="nucleotide sequence ID" value="NZ_JPEN01000029.1"/>
</dbReference>
<sequence length="241" mass="28537">MAKKTFKDKFQRFETKYIISKETLADLLTEFEGHLVEDEHAYSTINNLYYDTPTYQMIRESLEKPYFKEKLRVRTYDENPSEDSQVFLEIKKKVRKIVYKRRISTDLVAAEAYLAGDHSKIEDCQIREEIDWLSQRYGGLQPMMYIYYNRYSMKGIEDPNVRITIDHDLTYRNYDLSLLHGHYGENLLPDHHVIMEVKVPGAYPLWLSEILDCHQVFPSSFSKYGVAYKKTTDYKGVVNHA</sequence>
<dbReference type="SUPFAM" id="SSF55154">
    <property type="entry name" value="CYTH-like phosphatases"/>
    <property type="match status" value="1"/>
</dbReference>
<dbReference type="Gene3D" id="3.20.100.30">
    <property type="entry name" value="VTC, catalytic tunnel domain"/>
    <property type="match status" value="1"/>
</dbReference>
<dbReference type="STRING" id="176090.SSIN_0324"/>
<dbReference type="Pfam" id="PF09359">
    <property type="entry name" value="VTC"/>
    <property type="match status" value="1"/>
</dbReference>
<dbReference type="AlphaFoldDB" id="A0A0A0DLM9"/>
<keyword evidence="3" id="KW-1185">Reference proteome</keyword>
<accession>A0A0A0DLM9</accession>
<dbReference type="InterPro" id="IPR042267">
    <property type="entry name" value="VTC_sf"/>
</dbReference>
<name>A0A0A0DLM9_9STRE</name>
<evidence type="ECO:0000313" key="2">
    <source>
        <dbReference type="EMBL" id="KGM37832.1"/>
    </source>
</evidence>
<organism evidence="2 3">
    <name type="scientific">Streptococcus sinensis</name>
    <dbReference type="NCBI Taxonomy" id="176090"/>
    <lineage>
        <taxon>Bacteria</taxon>
        <taxon>Bacillati</taxon>
        <taxon>Bacillota</taxon>
        <taxon>Bacilli</taxon>
        <taxon>Lactobacillales</taxon>
        <taxon>Streptococcaceae</taxon>
        <taxon>Streptococcus</taxon>
    </lineage>
</organism>